<dbReference type="GO" id="GO:0008061">
    <property type="term" value="F:chitin binding"/>
    <property type="evidence" value="ECO:0007669"/>
    <property type="project" value="InterPro"/>
</dbReference>
<dbReference type="AlphaFoldDB" id="A0AAV5WXJ0"/>
<dbReference type="GO" id="GO:0005576">
    <property type="term" value="C:extracellular region"/>
    <property type="evidence" value="ECO:0007669"/>
    <property type="project" value="InterPro"/>
</dbReference>
<evidence type="ECO:0000259" key="1">
    <source>
        <dbReference type="PROSITE" id="PS50940"/>
    </source>
</evidence>
<protein>
    <recommendedName>
        <fullName evidence="1">Chitin-binding type-2 domain-containing protein</fullName>
    </recommendedName>
</protein>
<gene>
    <name evidence="2" type="ORF">PFISCL1PPCAC_26681</name>
</gene>
<dbReference type="SMART" id="SM00494">
    <property type="entry name" value="ChtBD2"/>
    <property type="match status" value="2"/>
</dbReference>
<name>A0AAV5WXJ0_9BILA</name>
<organism evidence="2 3">
    <name type="scientific">Pristionchus fissidentatus</name>
    <dbReference type="NCBI Taxonomy" id="1538716"/>
    <lineage>
        <taxon>Eukaryota</taxon>
        <taxon>Metazoa</taxon>
        <taxon>Ecdysozoa</taxon>
        <taxon>Nematoda</taxon>
        <taxon>Chromadorea</taxon>
        <taxon>Rhabditida</taxon>
        <taxon>Rhabditina</taxon>
        <taxon>Diplogasteromorpha</taxon>
        <taxon>Diplogasteroidea</taxon>
        <taxon>Neodiplogasteridae</taxon>
        <taxon>Pristionchus</taxon>
    </lineage>
</organism>
<feature type="non-terminal residue" evidence="2">
    <location>
        <position position="155"/>
    </location>
</feature>
<dbReference type="EMBL" id="BTSY01000007">
    <property type="protein sequence ID" value="GMT35384.1"/>
    <property type="molecule type" value="Genomic_DNA"/>
</dbReference>
<dbReference type="PROSITE" id="PS50940">
    <property type="entry name" value="CHIT_BIND_II"/>
    <property type="match status" value="2"/>
</dbReference>
<proteinExistence type="predicted"/>
<sequence>EKPDCLKVGDGYYFKGCSTKSWRCFNSWMYTYECRKGLYFNPLNRKCEDKADIPLCSDGLSADVVESGFNCTGKYDGYYKAGKCHQTYWICFDGKSLEFSCPKGLVYDDGVDLCQHPVYCDAENDDVPCIGCVYFSKEPEVPTTSFDCSSKLDGL</sequence>
<dbReference type="Gene3D" id="3.20.20.80">
    <property type="entry name" value="Glycosidases"/>
    <property type="match status" value="1"/>
</dbReference>
<feature type="non-terminal residue" evidence="2">
    <location>
        <position position="1"/>
    </location>
</feature>
<comment type="caution">
    <text evidence="2">The sequence shown here is derived from an EMBL/GenBank/DDBJ whole genome shotgun (WGS) entry which is preliminary data.</text>
</comment>
<evidence type="ECO:0000313" key="3">
    <source>
        <dbReference type="Proteomes" id="UP001432322"/>
    </source>
</evidence>
<dbReference type="InterPro" id="IPR002557">
    <property type="entry name" value="Chitin-bd_dom"/>
</dbReference>
<keyword evidence="3" id="KW-1185">Reference proteome</keyword>
<dbReference type="InterPro" id="IPR036508">
    <property type="entry name" value="Chitin-bd_dom_sf"/>
</dbReference>
<dbReference type="Pfam" id="PF01607">
    <property type="entry name" value="CBM_14"/>
    <property type="match status" value="2"/>
</dbReference>
<accession>A0AAV5WXJ0</accession>
<evidence type="ECO:0000313" key="2">
    <source>
        <dbReference type="EMBL" id="GMT35384.1"/>
    </source>
</evidence>
<feature type="domain" description="Chitin-binding type-2" evidence="1">
    <location>
        <begin position="2"/>
        <end position="58"/>
    </location>
</feature>
<dbReference type="Proteomes" id="UP001432322">
    <property type="component" value="Unassembled WGS sequence"/>
</dbReference>
<reference evidence="2" key="1">
    <citation type="submission" date="2023-10" db="EMBL/GenBank/DDBJ databases">
        <title>Genome assembly of Pristionchus species.</title>
        <authorList>
            <person name="Yoshida K."/>
            <person name="Sommer R.J."/>
        </authorList>
    </citation>
    <scope>NUCLEOTIDE SEQUENCE</scope>
    <source>
        <strain evidence="2">RS5133</strain>
    </source>
</reference>
<dbReference type="SUPFAM" id="SSF57625">
    <property type="entry name" value="Invertebrate chitin-binding proteins"/>
    <property type="match status" value="2"/>
</dbReference>
<feature type="domain" description="Chitin-binding type-2" evidence="1">
    <location>
        <begin position="68"/>
        <end position="122"/>
    </location>
</feature>